<dbReference type="Ensembl" id="ENSEBUT00000014065.1">
    <property type="protein sequence ID" value="ENSEBUP00000013489.1"/>
    <property type="gene ID" value="ENSEBUG00000008514.1"/>
</dbReference>
<dbReference type="InterPro" id="IPR027996">
    <property type="entry name" value="TEDC1_dom"/>
</dbReference>
<dbReference type="Proteomes" id="UP000694388">
    <property type="component" value="Unplaced"/>
</dbReference>
<evidence type="ECO:0000259" key="1">
    <source>
        <dbReference type="Pfam" id="PF14970"/>
    </source>
</evidence>
<dbReference type="Pfam" id="PF14970">
    <property type="entry name" value="TEDC1"/>
    <property type="match status" value="1"/>
</dbReference>
<organism evidence="2 3">
    <name type="scientific">Eptatretus burgeri</name>
    <name type="common">Inshore hagfish</name>
    <dbReference type="NCBI Taxonomy" id="7764"/>
    <lineage>
        <taxon>Eukaryota</taxon>
        <taxon>Metazoa</taxon>
        <taxon>Chordata</taxon>
        <taxon>Craniata</taxon>
        <taxon>Vertebrata</taxon>
        <taxon>Cyclostomata</taxon>
        <taxon>Myxini</taxon>
        <taxon>Myxiniformes</taxon>
        <taxon>Myxinidae</taxon>
        <taxon>Eptatretinae</taxon>
        <taxon>Eptatretus</taxon>
    </lineage>
</organism>
<accession>A0A8C4QCN4</accession>
<dbReference type="AlphaFoldDB" id="A0A8C4QCN4"/>
<feature type="domain" description="Tubulin epsilon and delta complex protein 1" evidence="1">
    <location>
        <begin position="89"/>
        <end position="265"/>
    </location>
</feature>
<name>A0A8C4QCN4_EPTBU</name>
<reference evidence="2" key="2">
    <citation type="submission" date="2025-09" db="UniProtKB">
        <authorList>
            <consortium name="Ensembl"/>
        </authorList>
    </citation>
    <scope>IDENTIFICATION</scope>
</reference>
<reference evidence="2" key="1">
    <citation type="submission" date="2025-08" db="UniProtKB">
        <authorList>
            <consortium name="Ensembl"/>
        </authorList>
    </citation>
    <scope>IDENTIFICATION</scope>
</reference>
<keyword evidence="3" id="KW-1185">Reference proteome</keyword>
<dbReference type="PANTHER" id="PTHR35076">
    <property type="entry name" value="TUBULIN EPSILON AND DELTA COMPLEX PROTEIN 1"/>
    <property type="match status" value="1"/>
</dbReference>
<dbReference type="InterPro" id="IPR043535">
    <property type="entry name" value="TEDC1"/>
</dbReference>
<protein>
    <recommendedName>
        <fullName evidence="1">Tubulin epsilon and delta complex protein 1 domain-containing protein</fullName>
    </recommendedName>
</protein>
<proteinExistence type="predicted"/>
<evidence type="ECO:0000313" key="3">
    <source>
        <dbReference type="Proteomes" id="UP000694388"/>
    </source>
</evidence>
<sequence>MELRASVGALCSCIETFGAGRLSPEILRLAKHDRSETIPTLWIVLYRLLLLQSQREVRETEQCSLETKVECVKVALLADGCGLGGPPGIPAQSSCGARLMLFAVAWLFRRRERSTRLLHLGGSTKIHHEIDTTTEQFICGEREAWLKPLRTQFPDADKAVASGGTLWIIHRLQWLARRLDVQRRSILAAKEETRRLEHKVHLHTQGVSLHSHAVHLTLHDLWLLRDQLCLYQWLSDMEEQNKRLKAYVAWQEVEPVFWQWMGSILNLELSRKGSNKRAEHHFEMVGIPEHGGGAHGHIRRGHLFGEDRSDNSNVRSNGLMADISEVRQELCQLKTQLERLVDTRRTIFKRKMLELRQAAEVRSDVTMELHSLDDDSERTVRQIRTLRRYSKGPIQLCLDMSRGRTSKLAGWRERVSVVEKYTHEGKPITGVLEASETIAVLSGQVRRLQQLLRCRQDKWRRQLEGKIAESRHLVCIPPHKGFSVSLIRGETSDER</sequence>
<dbReference type="PANTHER" id="PTHR35076:SF1">
    <property type="entry name" value="TUBULIN EPSILON AND DELTA COMPLEX PROTEIN 1"/>
    <property type="match status" value="1"/>
</dbReference>
<evidence type="ECO:0000313" key="2">
    <source>
        <dbReference type="Ensembl" id="ENSEBUP00000013489.1"/>
    </source>
</evidence>